<reference evidence="2 3" key="1">
    <citation type="submission" date="2022-12" db="EMBL/GenBank/DDBJ databases">
        <title>Polyphasic characterization of Geotalea uranireducens NIT-SL11 newly isolated from a complex of sewage sludge and microbially reduced graphene oxide.</title>
        <authorList>
            <person name="Xie L."/>
            <person name="Yoshida N."/>
            <person name="Meng L."/>
        </authorList>
    </citation>
    <scope>NUCLEOTIDE SEQUENCE [LARGE SCALE GENOMIC DNA]</scope>
    <source>
        <strain evidence="2 3">NIT-SL11</strain>
    </source>
</reference>
<dbReference type="Proteomes" id="UP001317705">
    <property type="component" value="Chromosome"/>
</dbReference>
<evidence type="ECO:0000313" key="2">
    <source>
        <dbReference type="EMBL" id="BDV42974.1"/>
    </source>
</evidence>
<dbReference type="Pfam" id="PF03551">
    <property type="entry name" value="PadR"/>
    <property type="match status" value="1"/>
</dbReference>
<dbReference type="InterPro" id="IPR036388">
    <property type="entry name" value="WH-like_DNA-bd_sf"/>
</dbReference>
<evidence type="ECO:0000313" key="3">
    <source>
        <dbReference type="Proteomes" id="UP001317705"/>
    </source>
</evidence>
<organism evidence="2 3">
    <name type="scientific">Geotalea uraniireducens</name>
    <dbReference type="NCBI Taxonomy" id="351604"/>
    <lineage>
        <taxon>Bacteria</taxon>
        <taxon>Pseudomonadati</taxon>
        <taxon>Thermodesulfobacteriota</taxon>
        <taxon>Desulfuromonadia</taxon>
        <taxon>Geobacterales</taxon>
        <taxon>Geobacteraceae</taxon>
        <taxon>Geotalea</taxon>
    </lineage>
</organism>
<feature type="domain" description="Transcription regulator PadR N-terminal" evidence="1">
    <location>
        <begin position="16"/>
        <end position="88"/>
    </location>
</feature>
<sequence>MQPKRKQQYRHLPAFILLALAEGPIHGGAIHTVLSDRMPLYKPDTGAIYRTLHQLELDGEVTSTWDTSQSGPARKIYQLTDRGWEKLEYWREDIELRIANLRHFLDSYRAVTDARRH</sequence>
<proteinExistence type="predicted"/>
<dbReference type="EMBL" id="AP027151">
    <property type="protein sequence ID" value="BDV42974.1"/>
    <property type="molecule type" value="Genomic_DNA"/>
</dbReference>
<gene>
    <name evidence="2" type="ORF">GURASL_18970</name>
</gene>
<dbReference type="RefSeq" id="WP_282003729.1">
    <property type="nucleotide sequence ID" value="NZ_AP027151.1"/>
</dbReference>
<dbReference type="InterPro" id="IPR036390">
    <property type="entry name" value="WH_DNA-bd_sf"/>
</dbReference>
<evidence type="ECO:0000259" key="1">
    <source>
        <dbReference type="Pfam" id="PF03551"/>
    </source>
</evidence>
<dbReference type="SUPFAM" id="SSF46785">
    <property type="entry name" value="Winged helix' DNA-binding domain"/>
    <property type="match status" value="1"/>
</dbReference>
<keyword evidence="3" id="KW-1185">Reference proteome</keyword>
<accession>A0ABN6VSB1</accession>
<dbReference type="InterPro" id="IPR052509">
    <property type="entry name" value="Metal_resp_DNA-bind_regulator"/>
</dbReference>
<dbReference type="InterPro" id="IPR005149">
    <property type="entry name" value="Tscrpt_reg_PadR_N"/>
</dbReference>
<dbReference type="PANTHER" id="PTHR33169">
    <property type="entry name" value="PADR-FAMILY TRANSCRIPTIONAL REGULATOR"/>
    <property type="match status" value="1"/>
</dbReference>
<dbReference type="PANTHER" id="PTHR33169:SF14">
    <property type="entry name" value="TRANSCRIPTIONAL REGULATOR RV3488"/>
    <property type="match status" value="1"/>
</dbReference>
<name>A0ABN6VSB1_9BACT</name>
<dbReference type="Gene3D" id="1.10.10.10">
    <property type="entry name" value="Winged helix-like DNA-binding domain superfamily/Winged helix DNA-binding domain"/>
    <property type="match status" value="1"/>
</dbReference>
<protein>
    <recommendedName>
        <fullName evidence="1">Transcription regulator PadR N-terminal domain-containing protein</fullName>
    </recommendedName>
</protein>